<keyword evidence="3" id="KW-1185">Reference proteome</keyword>
<dbReference type="EMBL" id="JAMKFB020000016">
    <property type="protein sequence ID" value="KAL0172373.1"/>
    <property type="molecule type" value="Genomic_DNA"/>
</dbReference>
<feature type="non-terminal residue" evidence="2">
    <location>
        <position position="143"/>
    </location>
</feature>
<evidence type="ECO:0000313" key="2">
    <source>
        <dbReference type="EMBL" id="KAL0172373.1"/>
    </source>
</evidence>
<dbReference type="InterPro" id="IPR038765">
    <property type="entry name" value="Papain-like_cys_pep_sf"/>
</dbReference>
<feature type="non-terminal residue" evidence="2">
    <location>
        <position position="1"/>
    </location>
</feature>
<protein>
    <recommendedName>
        <fullName evidence="1">USP domain-containing protein</fullName>
    </recommendedName>
</protein>
<organism evidence="2 3">
    <name type="scientific">Cirrhinus mrigala</name>
    <name type="common">Mrigala</name>
    <dbReference type="NCBI Taxonomy" id="683832"/>
    <lineage>
        <taxon>Eukaryota</taxon>
        <taxon>Metazoa</taxon>
        <taxon>Chordata</taxon>
        <taxon>Craniata</taxon>
        <taxon>Vertebrata</taxon>
        <taxon>Euteleostomi</taxon>
        <taxon>Actinopterygii</taxon>
        <taxon>Neopterygii</taxon>
        <taxon>Teleostei</taxon>
        <taxon>Ostariophysi</taxon>
        <taxon>Cypriniformes</taxon>
        <taxon>Cyprinidae</taxon>
        <taxon>Labeoninae</taxon>
        <taxon>Labeonini</taxon>
        <taxon>Cirrhinus</taxon>
    </lineage>
</organism>
<dbReference type="SUPFAM" id="SSF54001">
    <property type="entry name" value="Cysteine proteinases"/>
    <property type="match status" value="1"/>
</dbReference>
<dbReference type="InterPro" id="IPR001394">
    <property type="entry name" value="Peptidase_C19_UCH"/>
</dbReference>
<dbReference type="Proteomes" id="UP001529510">
    <property type="component" value="Unassembled WGS sequence"/>
</dbReference>
<dbReference type="PROSITE" id="PS50235">
    <property type="entry name" value="USP_3"/>
    <property type="match status" value="1"/>
</dbReference>
<dbReference type="InterPro" id="IPR028889">
    <property type="entry name" value="USP"/>
</dbReference>
<evidence type="ECO:0000259" key="1">
    <source>
        <dbReference type="PROSITE" id="PS50235"/>
    </source>
</evidence>
<comment type="caution">
    <text evidence="2">The sequence shown here is derived from an EMBL/GenBank/DDBJ whole genome shotgun (WGS) entry which is preliminary data.</text>
</comment>
<sequence length="143" mass="16493">GDQVGIAPRMFKALVGRGHPEFSTNRQQDAQEFLLHFINMVERNCRSGMNPSEAFRFLVEEKIVCQQSQKAKYTQRVDYIVQLPVPMDQATNMEELQEAERRREEADTTCSNPIRCLFGCSQRTGNTHRFLELCSASQNHCHK</sequence>
<feature type="domain" description="USP" evidence="1">
    <location>
        <begin position="1"/>
        <end position="143"/>
    </location>
</feature>
<gene>
    <name evidence="2" type="ORF">M9458_032684</name>
</gene>
<reference evidence="2 3" key="1">
    <citation type="submission" date="2024-05" db="EMBL/GenBank/DDBJ databases">
        <title>Genome sequencing and assembly of Indian major carp, Cirrhinus mrigala (Hamilton, 1822).</title>
        <authorList>
            <person name="Mohindra V."/>
            <person name="Chowdhury L.M."/>
            <person name="Lal K."/>
            <person name="Jena J.K."/>
        </authorList>
    </citation>
    <scope>NUCLEOTIDE SEQUENCE [LARGE SCALE GENOMIC DNA]</scope>
    <source>
        <strain evidence="2">CM1030</strain>
        <tissue evidence="2">Blood</tissue>
    </source>
</reference>
<dbReference type="AlphaFoldDB" id="A0ABD0PE77"/>
<proteinExistence type="predicted"/>
<name>A0ABD0PE77_CIRMR</name>
<dbReference type="Pfam" id="PF00443">
    <property type="entry name" value="UCH"/>
    <property type="match status" value="1"/>
</dbReference>
<evidence type="ECO:0000313" key="3">
    <source>
        <dbReference type="Proteomes" id="UP001529510"/>
    </source>
</evidence>
<accession>A0ABD0PE77</accession>
<dbReference type="Gene3D" id="3.90.70.10">
    <property type="entry name" value="Cysteine proteinases"/>
    <property type="match status" value="1"/>
</dbReference>